<dbReference type="GO" id="GO:0061775">
    <property type="term" value="F:cohesin loader activity"/>
    <property type="evidence" value="ECO:0007669"/>
    <property type="project" value="InterPro"/>
</dbReference>
<dbReference type="InterPro" id="IPR024986">
    <property type="entry name" value="Nipped-B_C"/>
</dbReference>
<dbReference type="GO" id="GO:0140588">
    <property type="term" value="P:chromatin looping"/>
    <property type="evidence" value="ECO:0007669"/>
    <property type="project" value="InterPro"/>
</dbReference>
<reference evidence="4 5" key="1">
    <citation type="journal article" date="2018" name="Nat. Ecol. Evol.">
        <title>Pezizomycetes genomes reveal the molecular basis of ectomycorrhizal truffle lifestyle.</title>
        <authorList>
            <person name="Murat C."/>
            <person name="Payen T."/>
            <person name="Noel B."/>
            <person name="Kuo A."/>
            <person name="Morin E."/>
            <person name="Chen J."/>
            <person name="Kohler A."/>
            <person name="Krizsan K."/>
            <person name="Balestrini R."/>
            <person name="Da Silva C."/>
            <person name="Montanini B."/>
            <person name="Hainaut M."/>
            <person name="Levati E."/>
            <person name="Barry K.W."/>
            <person name="Belfiori B."/>
            <person name="Cichocki N."/>
            <person name="Clum A."/>
            <person name="Dockter R.B."/>
            <person name="Fauchery L."/>
            <person name="Guy J."/>
            <person name="Iotti M."/>
            <person name="Le Tacon F."/>
            <person name="Lindquist E.A."/>
            <person name="Lipzen A."/>
            <person name="Malagnac F."/>
            <person name="Mello A."/>
            <person name="Molinier V."/>
            <person name="Miyauchi S."/>
            <person name="Poulain J."/>
            <person name="Riccioni C."/>
            <person name="Rubini A."/>
            <person name="Sitrit Y."/>
            <person name="Splivallo R."/>
            <person name="Traeger S."/>
            <person name="Wang M."/>
            <person name="Zifcakova L."/>
            <person name="Wipf D."/>
            <person name="Zambonelli A."/>
            <person name="Paolocci F."/>
            <person name="Nowrousian M."/>
            <person name="Ottonello S."/>
            <person name="Baldrian P."/>
            <person name="Spatafora J.W."/>
            <person name="Henrissat B."/>
            <person name="Nagy L.G."/>
            <person name="Aury J.M."/>
            <person name="Wincker P."/>
            <person name="Grigoriev I.V."/>
            <person name="Bonfante P."/>
            <person name="Martin F.M."/>
        </authorList>
    </citation>
    <scope>NUCLEOTIDE SEQUENCE [LARGE SCALE GENOMIC DNA]</scope>
    <source>
        <strain evidence="4 5">ATCC MYA-4762</strain>
    </source>
</reference>
<dbReference type="PANTHER" id="PTHR21704">
    <property type="entry name" value="NIPPED-B-LIKE PROTEIN DELANGIN SCC2-RELATED"/>
    <property type="match status" value="1"/>
</dbReference>
<dbReference type="InterPro" id="IPR011989">
    <property type="entry name" value="ARM-like"/>
</dbReference>
<dbReference type="InterPro" id="IPR033031">
    <property type="entry name" value="Scc2/Nipped-B"/>
</dbReference>
<dbReference type="InParanoid" id="A0A3N4LSA7"/>
<evidence type="ECO:0000259" key="3">
    <source>
        <dbReference type="Pfam" id="PF12830"/>
    </source>
</evidence>
<dbReference type="OrthoDB" id="418242at2759"/>
<dbReference type="CDD" id="cd23958">
    <property type="entry name" value="SCC2"/>
    <property type="match status" value="1"/>
</dbReference>
<dbReference type="SUPFAM" id="SSF48371">
    <property type="entry name" value="ARM repeat"/>
    <property type="match status" value="1"/>
</dbReference>
<dbReference type="Pfam" id="PF20168">
    <property type="entry name" value="PDS5"/>
    <property type="match status" value="1"/>
</dbReference>
<dbReference type="InterPro" id="IPR016024">
    <property type="entry name" value="ARM-type_fold"/>
</dbReference>
<organism evidence="4 5">
    <name type="scientific">Terfezia boudieri ATCC MYA-4762</name>
    <dbReference type="NCBI Taxonomy" id="1051890"/>
    <lineage>
        <taxon>Eukaryota</taxon>
        <taxon>Fungi</taxon>
        <taxon>Dikarya</taxon>
        <taxon>Ascomycota</taxon>
        <taxon>Pezizomycotina</taxon>
        <taxon>Pezizomycetes</taxon>
        <taxon>Pezizales</taxon>
        <taxon>Pezizaceae</taxon>
        <taxon>Terfezia</taxon>
    </lineage>
</organism>
<evidence type="ECO:0000313" key="4">
    <source>
        <dbReference type="EMBL" id="RPB25756.1"/>
    </source>
</evidence>
<comment type="similarity">
    <text evidence="1">Belongs to the SCC2/Nipped-B family.</text>
</comment>
<dbReference type="GO" id="GO:0034087">
    <property type="term" value="P:establishment of mitotic sister chromatid cohesion"/>
    <property type="evidence" value="ECO:0007669"/>
    <property type="project" value="TreeGrafter"/>
</dbReference>
<dbReference type="GO" id="GO:0090694">
    <property type="term" value="C:Scc2-Scc4 cohesin loading complex"/>
    <property type="evidence" value="ECO:0007669"/>
    <property type="project" value="TreeGrafter"/>
</dbReference>
<dbReference type="Gene3D" id="1.25.10.10">
    <property type="entry name" value="Leucine-rich Repeat Variant"/>
    <property type="match status" value="1"/>
</dbReference>
<evidence type="ECO:0000256" key="2">
    <source>
        <dbReference type="SAM" id="MobiDB-lite"/>
    </source>
</evidence>
<sequence length="1542" mass="172661">MRQTKPVGTTATSKSRKRKRSSSEGDGEPMTAGIDQRAKADSHVRSLEALIDGIFEAEDNFQRDTSERTIEKASKYWMSSTLESEMPCLAAAIQIKLENSIHRVIGVGRFSAIPVEDLARLQKLCDSTLKLAEVTKVKVDEESVGDEGSIDSWLGRLNVIDSALKTAKTVLRMMVGGREEKQIYNEDILQAVLIMLKSFLDDCVNPLIELRPFEKPTIFRSVVSQRKILGGLLHEVTNVFVLLSLLISSEDIPETAVTTMEFLAKDIIFIDNAANEKESVFGSQKVERFRVAAMDILAKIFARYEDQRIFIFDEILTSLEKLPVNRQSARQFKLVEGGKNIQLVSALMMTLVQTSATYNPPPKTRSLEAIGEDGEVIYVGDKKSHGRNVDEEFDEVHPERAVDKLRSLCSTLNETARANAKYLVQYLVQRAMRSTKTGDTPYRHLMDIFTEDFLAVLQSPEWPGADLLLEQILRSMVNIVDGDKQPAPAKAMALDLLGLMGSCICDIYVHMKGFHANRENLDSFDSHMASITENYFTNQGASEDVVDWESPHRCAAEYLAEQNIQDESFQSSLGYFLVSWGIKICVAFDKLEEEEIQDESGIRLSLTAYNLSRMMTDSNWAADDEYDPSSVSSIQVRQAYTLTVMHNAFCKSFEPIVTRLLKAIDSDQATTRSKGLKSIMQLLQKDPTILNRPNVLRFFKSKAQDQSSLVRDSVIDLLGKCITLRPDLEPDLYEHIKMGITDVAVGVRKRAMKLCKDIYLRTDEEAIKISIAKALMTRIKDVDSAVSELARKTFEEIWIAPLYQYVEDGEGKEMPPKAKQMVNERLSIMIKVIHSTGTDRALDNFTLSILQNLIQSQLAKDCKNLDINLRVCKAMVGSMFDDLLDRQSDTDKVERQYTLQALAVFARANAKLFTPEQLAMLQPYTENLATIDDLLVFRSVIIIYRYALPALGPAQSPFLEKVQQSLLKCLSRITAKELHEVVQCLWTINGVLKNIDRLVRVTISCIKIIDSCAGELDEKGINKLNRSINILGLIGMECDFESDREKFEELRHPKGKWKGSTISGLIADTILPYTASRRPLIVRKRALESLGDVCQTHAAIFLDSRIQAAFDAVFVEKKPELEDLVLSGFKGFLLIEERRSEVSAEEADNSRTERAGRLEVAACINQNDGVSTSIAQKYLGDITRIALATTEHYALTAVEIIASICRQGLVHPKECIPTLVALQTSTNTTIQLLAFTELRTLHSKHETIAERCYGDGLRQCFLYQLNVIQDGSGATPQPFVSKMRPMYDIVKGSRKARKKFLSVLTAALNYEPTKFELETTPTHLEFSRFVIENLAFFEYSTMDELLQVLISIERSVASMGVPIAHSIETEVFLIGKEEGTSADPERLKLLANASAVLSLIWSTRSHLRKLYGLNAGKKVGKVSAKDATSKAPTKVPFVSGAPLWEEIKGILAALETEDGMMQQCRDFVEIMNIDGDLKVAGEDEDDFDAPPEGPHTPDGSDDEGNTSPLKPLTPSKRKRKMPGTPHKEKAPRKKSYKLRAKK</sequence>
<dbReference type="EMBL" id="ML121536">
    <property type="protein sequence ID" value="RPB25756.1"/>
    <property type="molecule type" value="Genomic_DNA"/>
</dbReference>
<protein>
    <recommendedName>
        <fullName evidence="1">Sister chromatid cohesion protein</fullName>
    </recommendedName>
</protein>
<dbReference type="STRING" id="1051890.A0A3N4LSA7"/>
<dbReference type="GO" id="GO:1990414">
    <property type="term" value="P:replication-born double-strand break repair via sister chromatid exchange"/>
    <property type="evidence" value="ECO:0007669"/>
    <property type="project" value="TreeGrafter"/>
</dbReference>
<feature type="domain" description="Sister chromatid cohesion C-terminal" evidence="3">
    <location>
        <begin position="1171"/>
        <end position="1354"/>
    </location>
</feature>
<feature type="region of interest" description="Disordered" evidence="2">
    <location>
        <begin position="1"/>
        <end position="39"/>
    </location>
</feature>
<dbReference type="Proteomes" id="UP000267821">
    <property type="component" value="Unassembled WGS sequence"/>
</dbReference>
<gene>
    <name evidence="4" type="ORF">L211DRAFT_55153</name>
</gene>
<evidence type="ECO:0000256" key="1">
    <source>
        <dbReference type="RuleBase" id="RU364107"/>
    </source>
</evidence>
<feature type="region of interest" description="Disordered" evidence="2">
    <location>
        <begin position="1480"/>
        <end position="1542"/>
    </location>
</feature>
<dbReference type="GO" id="GO:0010468">
    <property type="term" value="P:regulation of gene expression"/>
    <property type="evidence" value="ECO:0007669"/>
    <property type="project" value="InterPro"/>
</dbReference>
<evidence type="ECO:0000313" key="5">
    <source>
        <dbReference type="Proteomes" id="UP000267821"/>
    </source>
</evidence>
<keyword evidence="1" id="KW-0677">Repeat</keyword>
<dbReference type="GO" id="GO:0071169">
    <property type="term" value="P:establishment of protein localization to chromatin"/>
    <property type="evidence" value="ECO:0007669"/>
    <property type="project" value="TreeGrafter"/>
</dbReference>
<keyword evidence="5" id="KW-1185">Reference proteome</keyword>
<keyword evidence="1" id="KW-0539">Nucleus</keyword>
<comment type="subcellular location">
    <subcellularLocation>
        <location evidence="1">Nucleus</location>
    </subcellularLocation>
</comment>
<feature type="compositionally biased region" description="Basic residues" evidence="2">
    <location>
        <begin position="1529"/>
        <end position="1542"/>
    </location>
</feature>
<dbReference type="PANTHER" id="PTHR21704:SF18">
    <property type="entry name" value="NIPPED-B-LIKE PROTEIN"/>
    <property type="match status" value="1"/>
</dbReference>
<dbReference type="Pfam" id="PF12830">
    <property type="entry name" value="Nipped-B_C"/>
    <property type="match status" value="1"/>
</dbReference>
<proteinExistence type="inferred from homology"/>
<name>A0A3N4LSA7_9PEZI</name>
<keyword evidence="1" id="KW-0131">Cell cycle</keyword>
<accession>A0A3N4LSA7</accession>
<feature type="compositionally biased region" description="Polar residues" evidence="2">
    <location>
        <begin position="1"/>
        <end position="12"/>
    </location>
</feature>
<dbReference type="GO" id="GO:0003682">
    <property type="term" value="F:chromatin binding"/>
    <property type="evidence" value="ECO:0007669"/>
    <property type="project" value="TreeGrafter"/>
</dbReference>
<dbReference type="FunCoup" id="A0A3N4LSA7">
    <property type="interactions" value="196"/>
</dbReference>